<evidence type="ECO:0000313" key="6">
    <source>
        <dbReference type="Proteomes" id="UP001138500"/>
    </source>
</evidence>
<dbReference type="GO" id="GO:0003677">
    <property type="term" value="F:DNA binding"/>
    <property type="evidence" value="ECO:0007669"/>
    <property type="project" value="UniProtKB-KW"/>
</dbReference>
<dbReference type="OrthoDB" id="2288358at2759"/>
<gene>
    <name evidence="5" type="ORF">Tdes44962_MAKER05802</name>
</gene>
<accession>A0A9W7SJ82</accession>
<dbReference type="PANTHER" id="PTHR35144:SF2">
    <property type="entry name" value="MEIOSIS-SPECIFIC TRANSCRIPTION FACTOR NDT80"/>
    <property type="match status" value="1"/>
</dbReference>
<dbReference type="Pfam" id="PF05224">
    <property type="entry name" value="NDT80_PhoG"/>
    <property type="match status" value="1"/>
</dbReference>
<feature type="compositionally biased region" description="Gly residues" evidence="3">
    <location>
        <begin position="513"/>
        <end position="526"/>
    </location>
</feature>
<sequence>MDQGVLHHQLPLPGSDYPLSSEQDYNDQYAAQSQPSYTVGGAVDDRRHAVSLQQPSTTYNYSVPSHSHGGRFVPDRGVASDSSSSTYQATNHFTDSSSGSISTSPSSAASSLYTNGANYPGGHYTAIPSIPATVQLPQSFVTGSYASARVPSIDNGSHSCMLPPPTRSDSATAPGLADREAYATNATPFLARSQLPSAVHPGFGSYPDTPRSTFAGVQSPVFPPYASHMASTPGYGPSPNESSGFPWPNLEVLMDMTCEGQQVTPEIVAKVEKGFFLSTVDNKWTCYRRNYFSVNCHFQLQPNINNGRMYLKRNNGTTQEQIQAMGMRLSAAVDGSGGKGIELVQHTPKRDAGPKTKIDVTKVAPTPSSGRGEHTVSPHGIYTVPMGTYHQTGHTAGPYLPLQNHGEGGASSSSLPTAPMSSPYGGYSAAGSMSMPGHQTNHTFERVQFKQATANNGKRRASQQYFHLIVELFADVRKTENDDPAWVKVAQRVSEKIVVRGRSPSHYQNEGQNGQGSRGSASGGSGYSASATGYMGANAGGFRSSTGMYGGSLGATGGYRNHYNPGSDGSESSPGSADEGATDTDRPVDAVMSDAERAGIQDYEGYQYYPAPIYEDVPQQILPPLAKVESTARYSTEPRQYAVKAEYADAVPGAQWQNGGCGRFEGMPTSRGYYPDLSTGYS</sequence>
<dbReference type="InterPro" id="IPR008967">
    <property type="entry name" value="p53-like_TF_DNA-bd_sf"/>
</dbReference>
<reference evidence="5 6" key="1">
    <citation type="journal article" date="2018" name="IMA Fungus">
        <title>IMA Genome-F 10: Nine draft genome sequences of Claviceps purpurea s.lat., including C. arundinis, C. humidiphila, and C. cf. spartinae, pseudomolecules for the pitch canker pathogen Fusarium circinatum, draft genome of Davidsoniella eucalypti, Grosmannia galeiformis, Quambalaria eucalypti, and Teratosphaeria destructans.</title>
        <authorList>
            <person name="Wingfield B.D."/>
            <person name="Liu M."/>
            <person name="Nguyen H.D."/>
            <person name="Lane F.A."/>
            <person name="Morgan S.W."/>
            <person name="De Vos L."/>
            <person name="Wilken P.M."/>
            <person name="Duong T.A."/>
            <person name="Aylward J."/>
            <person name="Coetzee M.P."/>
            <person name="Dadej K."/>
            <person name="De Beer Z.W."/>
            <person name="Findlay W."/>
            <person name="Havenga M."/>
            <person name="Kolarik M."/>
            <person name="Menzies J.G."/>
            <person name="Naidoo K."/>
            <person name="Pochopski O."/>
            <person name="Shoukouhi P."/>
            <person name="Santana Q.C."/>
            <person name="Seifert K.A."/>
            <person name="Soal N."/>
            <person name="Steenkamp E.T."/>
            <person name="Tatham C.T."/>
            <person name="van der Nest M.A."/>
            <person name="Wingfield M.J."/>
        </authorList>
    </citation>
    <scope>NUCLEOTIDE SEQUENCE [LARGE SCALE GENOMIC DNA]</scope>
    <source>
        <strain evidence="5">CMW44962</strain>
    </source>
</reference>
<evidence type="ECO:0000256" key="2">
    <source>
        <dbReference type="PROSITE-ProRule" id="PRU00850"/>
    </source>
</evidence>
<dbReference type="EMBL" id="RIBY02002467">
    <property type="protein sequence ID" value="KAH9812161.1"/>
    <property type="molecule type" value="Genomic_DNA"/>
</dbReference>
<dbReference type="InterPro" id="IPR052605">
    <property type="entry name" value="Fungal_trans_regulator"/>
</dbReference>
<comment type="caution">
    <text evidence="5">The sequence shown here is derived from an EMBL/GenBank/DDBJ whole genome shotgun (WGS) entry which is preliminary data.</text>
</comment>
<protein>
    <submittedName>
        <fullName evidence="5">NDT80 / PhoG like DNA-binding family</fullName>
    </submittedName>
</protein>
<feature type="DNA-binding region" description="NDT80" evidence="2">
    <location>
        <begin position="216"/>
        <end position="511"/>
    </location>
</feature>
<feature type="compositionally biased region" description="Polar residues" evidence="3">
    <location>
        <begin position="80"/>
        <end position="95"/>
    </location>
</feature>
<dbReference type="PROSITE" id="PS51517">
    <property type="entry name" value="NDT80"/>
    <property type="match status" value="1"/>
</dbReference>
<feature type="compositionally biased region" description="Polar residues" evidence="3">
    <location>
        <begin position="51"/>
        <end position="65"/>
    </location>
</feature>
<evidence type="ECO:0000256" key="3">
    <source>
        <dbReference type="SAM" id="MobiDB-lite"/>
    </source>
</evidence>
<feature type="compositionally biased region" description="Low complexity" evidence="3">
    <location>
        <begin position="96"/>
        <end position="110"/>
    </location>
</feature>
<feature type="compositionally biased region" description="Low complexity" evidence="3">
    <location>
        <begin position="565"/>
        <end position="579"/>
    </location>
</feature>
<dbReference type="Proteomes" id="UP001138500">
    <property type="component" value="Unassembled WGS sequence"/>
</dbReference>
<evidence type="ECO:0000259" key="4">
    <source>
        <dbReference type="PROSITE" id="PS51517"/>
    </source>
</evidence>
<feature type="region of interest" description="Disordered" evidence="3">
    <location>
        <begin position="1"/>
        <end position="110"/>
    </location>
</feature>
<dbReference type="GO" id="GO:0045944">
    <property type="term" value="P:positive regulation of transcription by RNA polymerase II"/>
    <property type="evidence" value="ECO:0007669"/>
    <property type="project" value="TreeGrafter"/>
</dbReference>
<name>A0A9W7SJ82_9PEZI</name>
<feature type="domain" description="NDT80" evidence="4">
    <location>
        <begin position="216"/>
        <end position="511"/>
    </location>
</feature>
<dbReference type="SUPFAM" id="SSF49417">
    <property type="entry name" value="p53-like transcription factors"/>
    <property type="match status" value="1"/>
</dbReference>
<evidence type="ECO:0000313" key="5">
    <source>
        <dbReference type="EMBL" id="KAH9812161.1"/>
    </source>
</evidence>
<evidence type="ECO:0000256" key="1">
    <source>
        <dbReference type="ARBA" id="ARBA00023125"/>
    </source>
</evidence>
<feature type="region of interest" description="Disordered" evidence="3">
    <location>
        <begin position="560"/>
        <end position="588"/>
    </location>
</feature>
<dbReference type="InterPro" id="IPR024061">
    <property type="entry name" value="NDT80_DNA-bd_dom"/>
</dbReference>
<dbReference type="AlphaFoldDB" id="A0A9W7SJ82"/>
<dbReference type="InterPro" id="IPR037141">
    <property type="entry name" value="NDT80_DNA-bd_dom_sf"/>
</dbReference>
<keyword evidence="1 2" id="KW-0238">DNA-binding</keyword>
<proteinExistence type="predicted"/>
<dbReference type="GO" id="GO:0000228">
    <property type="term" value="C:nuclear chromosome"/>
    <property type="evidence" value="ECO:0007669"/>
    <property type="project" value="TreeGrafter"/>
</dbReference>
<dbReference type="Gene3D" id="2.60.40.1390">
    <property type="entry name" value="NDT80 DNA-binding domain"/>
    <property type="match status" value="1"/>
</dbReference>
<dbReference type="GO" id="GO:0051321">
    <property type="term" value="P:meiotic cell cycle"/>
    <property type="evidence" value="ECO:0007669"/>
    <property type="project" value="TreeGrafter"/>
</dbReference>
<feature type="region of interest" description="Disordered" evidence="3">
    <location>
        <begin position="500"/>
        <end position="527"/>
    </location>
</feature>
<dbReference type="GO" id="GO:0003700">
    <property type="term" value="F:DNA-binding transcription factor activity"/>
    <property type="evidence" value="ECO:0007669"/>
    <property type="project" value="UniProtKB-UniRule"/>
</dbReference>
<keyword evidence="6" id="KW-1185">Reference proteome</keyword>
<dbReference type="PANTHER" id="PTHR35144">
    <property type="entry name" value="MEIOSIS-SPECIFIC TRANSCRIPTION FACTOR NDT80"/>
    <property type="match status" value="1"/>
</dbReference>
<organism evidence="5 6">
    <name type="scientific">Teratosphaeria destructans</name>
    <dbReference type="NCBI Taxonomy" id="418781"/>
    <lineage>
        <taxon>Eukaryota</taxon>
        <taxon>Fungi</taxon>
        <taxon>Dikarya</taxon>
        <taxon>Ascomycota</taxon>
        <taxon>Pezizomycotina</taxon>
        <taxon>Dothideomycetes</taxon>
        <taxon>Dothideomycetidae</taxon>
        <taxon>Mycosphaerellales</taxon>
        <taxon>Teratosphaeriaceae</taxon>
        <taxon>Teratosphaeria</taxon>
    </lineage>
</organism>
<reference evidence="5 6" key="2">
    <citation type="journal article" date="2021" name="Curr. Genet.">
        <title>Genetic response to nitrogen starvation in the aggressive Eucalyptus foliar pathogen Teratosphaeria destructans.</title>
        <authorList>
            <person name="Havenga M."/>
            <person name="Wingfield B.D."/>
            <person name="Wingfield M.J."/>
            <person name="Dreyer L.L."/>
            <person name="Roets F."/>
            <person name="Aylward J."/>
        </authorList>
    </citation>
    <scope>NUCLEOTIDE SEQUENCE [LARGE SCALE GENOMIC DNA]</scope>
    <source>
        <strain evidence="5">CMW44962</strain>
    </source>
</reference>